<accession>F3PW62</accession>
<dbReference type="AlphaFoldDB" id="F3PW62"/>
<evidence type="ECO:0000313" key="2">
    <source>
        <dbReference type="EMBL" id="EGF52411.1"/>
    </source>
</evidence>
<dbReference type="PANTHER" id="PTHR39639">
    <property type="entry name" value="CHROMOSOME 16, WHOLE GENOME SHOTGUN SEQUENCE"/>
    <property type="match status" value="1"/>
</dbReference>
<proteinExistence type="predicted"/>
<dbReference type="eggNOG" id="COG1479">
    <property type="taxonomic scope" value="Bacteria"/>
</dbReference>
<gene>
    <name evidence="2" type="ORF">HMPREF9446_02997</name>
</gene>
<dbReference type="Pfam" id="PF03235">
    <property type="entry name" value="GmrSD_N"/>
    <property type="match status" value="1"/>
</dbReference>
<name>F3PW62_9BACE</name>
<organism evidence="2 3">
    <name type="scientific">Bacteroides fluxus YIT 12057</name>
    <dbReference type="NCBI Taxonomy" id="763034"/>
    <lineage>
        <taxon>Bacteria</taxon>
        <taxon>Pseudomonadati</taxon>
        <taxon>Bacteroidota</taxon>
        <taxon>Bacteroidia</taxon>
        <taxon>Bacteroidales</taxon>
        <taxon>Bacteroidaceae</taxon>
        <taxon>Bacteroides</taxon>
    </lineage>
</organism>
<feature type="domain" description="GmrSD restriction endonucleases N-terminal" evidence="1">
    <location>
        <begin position="14"/>
        <end position="157"/>
    </location>
</feature>
<dbReference type="GeneID" id="86050430"/>
<dbReference type="STRING" id="763034.HMPREF9446_02997"/>
<keyword evidence="3" id="KW-1185">Reference proteome</keyword>
<comment type="caution">
    <text evidence="2">The sequence shown here is derived from an EMBL/GenBank/DDBJ whole genome shotgun (WGS) entry which is preliminary data.</text>
</comment>
<sequence>MSKQLPSSPSSKKISDLVGMIRRGELILQPEFQRKLVWNPSHKEAFIDTILSGYPFPEIYIAQSGIDVETLQSQQVVVDGQQRLTTIMQYINENNPDFGKKVPKYKDLEQKAKEDFLNYNVVIRDLQDVEPNTIKEVFRRINQTKFNLEQIEIQNAIYDGEFITTAKEILDDFPINQLPVFNDIEISRMGDLNFILLAMATYEEGGYFVGNKNTEDYIVRFNDNYENKEHIKGVFSSIINHICELELPNDSIWFRKSNFLTLLMELIWKEDITPNLKEKLVLFESNIIQNKGDKSNDFGIYYSYMYTGTNSRNARVERGRIFREQVF</sequence>
<reference evidence="2 3" key="1">
    <citation type="submission" date="2011-02" db="EMBL/GenBank/DDBJ databases">
        <authorList>
            <person name="Weinstock G."/>
            <person name="Sodergren E."/>
            <person name="Clifton S."/>
            <person name="Fulton L."/>
            <person name="Fulton B."/>
            <person name="Courtney L."/>
            <person name="Fronick C."/>
            <person name="Harrison M."/>
            <person name="Strong C."/>
            <person name="Farmer C."/>
            <person name="Delahaunty K."/>
            <person name="Markovic C."/>
            <person name="Hall O."/>
            <person name="Minx P."/>
            <person name="Tomlinson C."/>
            <person name="Mitreva M."/>
            <person name="Hou S."/>
            <person name="Chen J."/>
            <person name="Wollam A."/>
            <person name="Pepin K.H."/>
            <person name="Johnson M."/>
            <person name="Bhonagiri V."/>
            <person name="Zhang X."/>
            <person name="Suruliraj S."/>
            <person name="Warren W."/>
            <person name="Chinwalla A."/>
            <person name="Mardis E.R."/>
            <person name="Wilson R.K."/>
        </authorList>
    </citation>
    <scope>NUCLEOTIDE SEQUENCE [LARGE SCALE GENOMIC DNA]</scope>
    <source>
        <strain evidence="2 3">YIT 12057</strain>
    </source>
</reference>
<dbReference type="Proteomes" id="UP000003416">
    <property type="component" value="Unassembled WGS sequence"/>
</dbReference>
<dbReference type="RefSeq" id="WP_009126222.1">
    <property type="nucleotide sequence ID" value="NZ_GL882688.1"/>
</dbReference>
<dbReference type="InterPro" id="IPR004919">
    <property type="entry name" value="GmrSD_N"/>
</dbReference>
<dbReference type="HOGENOM" id="CLU_038557_0_0_10"/>
<evidence type="ECO:0000313" key="3">
    <source>
        <dbReference type="Proteomes" id="UP000003416"/>
    </source>
</evidence>
<evidence type="ECO:0000259" key="1">
    <source>
        <dbReference type="Pfam" id="PF03235"/>
    </source>
</evidence>
<protein>
    <recommendedName>
        <fullName evidence="1">GmrSD restriction endonucleases N-terminal domain-containing protein</fullName>
    </recommendedName>
</protein>
<dbReference type="EMBL" id="AFBN01000095">
    <property type="protein sequence ID" value="EGF52411.1"/>
    <property type="molecule type" value="Genomic_DNA"/>
</dbReference>
<dbReference type="PANTHER" id="PTHR39639:SF1">
    <property type="entry name" value="DUF262 DOMAIN-CONTAINING PROTEIN"/>
    <property type="match status" value="1"/>
</dbReference>